<keyword evidence="1" id="KW-0812">Transmembrane</keyword>
<accession>A0A6G9AW92</accession>
<keyword evidence="1" id="KW-0472">Membrane</keyword>
<dbReference type="Proteomes" id="UP000501802">
    <property type="component" value="Chromosome"/>
</dbReference>
<evidence type="ECO:0000313" key="3">
    <source>
        <dbReference type="Proteomes" id="UP000501802"/>
    </source>
</evidence>
<dbReference type="AlphaFoldDB" id="A0A6G9AW92"/>
<evidence type="ECO:0000256" key="1">
    <source>
        <dbReference type="SAM" id="Phobius"/>
    </source>
</evidence>
<feature type="transmembrane region" description="Helical" evidence="1">
    <location>
        <begin position="21"/>
        <end position="40"/>
    </location>
</feature>
<organism evidence="2 3">
    <name type="scientific">Spirosoma aureum</name>
    <dbReference type="NCBI Taxonomy" id="2692134"/>
    <lineage>
        <taxon>Bacteria</taxon>
        <taxon>Pseudomonadati</taxon>
        <taxon>Bacteroidota</taxon>
        <taxon>Cytophagia</taxon>
        <taxon>Cytophagales</taxon>
        <taxon>Cytophagaceae</taxon>
        <taxon>Spirosoma</taxon>
    </lineage>
</organism>
<evidence type="ECO:0000313" key="2">
    <source>
        <dbReference type="EMBL" id="QIP16616.1"/>
    </source>
</evidence>
<proteinExistence type="predicted"/>
<feature type="transmembrane region" description="Helical" evidence="1">
    <location>
        <begin position="60"/>
        <end position="81"/>
    </location>
</feature>
<feature type="transmembrane region" description="Helical" evidence="1">
    <location>
        <begin position="238"/>
        <end position="259"/>
    </location>
</feature>
<protein>
    <submittedName>
        <fullName evidence="2">Uncharacterized protein</fullName>
    </submittedName>
</protein>
<name>A0A6G9AW92_9BACT</name>
<dbReference type="KEGG" id="spib:G8759_30240"/>
<feature type="transmembrane region" description="Helical" evidence="1">
    <location>
        <begin position="157"/>
        <end position="174"/>
    </location>
</feature>
<dbReference type="RefSeq" id="WP_167216678.1">
    <property type="nucleotide sequence ID" value="NZ_CP050063.1"/>
</dbReference>
<keyword evidence="3" id="KW-1185">Reference proteome</keyword>
<sequence>MNQTFDFRRFTLVLRLHLFEHLRTYLMGIGVLVGVWILMLAPSTARTAHYSESIYRFHGILFSFILGGAGAWFASELFRVVSSPLRGIPYLTLPASQLEKYLVGLLMLLLFVPVFIGVFYTVEGICFFIINSRIPANEPHYQLLDLLGPNIPFDFRYLSWLTLPFFFLGSIYFTKVPFVKTSIIAFLIYFAIIFLNEFIIIQLFPARERYGSTPFVEVFFFQQTGGRYNVELTGIPKLIINAILLLVAPVLWFIAYVRFTEKEL</sequence>
<reference evidence="2 3" key="1">
    <citation type="submission" date="2020-03" db="EMBL/GenBank/DDBJ databases">
        <authorList>
            <person name="Kim M.K."/>
        </authorList>
    </citation>
    <scope>NUCLEOTIDE SEQUENCE [LARGE SCALE GENOMIC DNA]</scope>
    <source>
        <strain evidence="2 3">BT328</strain>
    </source>
</reference>
<gene>
    <name evidence="2" type="ORF">G8759_30240</name>
</gene>
<feature type="transmembrane region" description="Helical" evidence="1">
    <location>
        <begin position="102"/>
        <end position="130"/>
    </location>
</feature>
<feature type="transmembrane region" description="Helical" evidence="1">
    <location>
        <begin position="186"/>
        <end position="204"/>
    </location>
</feature>
<keyword evidence="1" id="KW-1133">Transmembrane helix</keyword>
<dbReference type="EMBL" id="CP050063">
    <property type="protein sequence ID" value="QIP16616.1"/>
    <property type="molecule type" value="Genomic_DNA"/>
</dbReference>